<dbReference type="EMBL" id="CAJNDS010002385">
    <property type="protein sequence ID" value="CAE7457168.1"/>
    <property type="molecule type" value="Genomic_DNA"/>
</dbReference>
<evidence type="ECO:0000313" key="3">
    <source>
        <dbReference type="Proteomes" id="UP000604046"/>
    </source>
</evidence>
<evidence type="ECO:0000256" key="1">
    <source>
        <dbReference type="SAM" id="SignalP"/>
    </source>
</evidence>
<dbReference type="Proteomes" id="UP000604046">
    <property type="component" value="Unassembled WGS sequence"/>
</dbReference>
<accession>A0A812RZS0</accession>
<feature type="chain" id="PRO_5032505536" evidence="1">
    <location>
        <begin position="27"/>
        <end position="353"/>
    </location>
</feature>
<keyword evidence="3" id="KW-1185">Reference proteome</keyword>
<feature type="signal peptide" evidence="1">
    <location>
        <begin position="1"/>
        <end position="26"/>
    </location>
</feature>
<dbReference type="OrthoDB" id="433239at2759"/>
<reference evidence="2" key="1">
    <citation type="submission" date="2021-02" db="EMBL/GenBank/DDBJ databases">
        <authorList>
            <person name="Dougan E. K."/>
            <person name="Rhodes N."/>
            <person name="Thang M."/>
            <person name="Chan C."/>
        </authorList>
    </citation>
    <scope>NUCLEOTIDE SEQUENCE</scope>
</reference>
<gene>
    <name evidence="2" type="ORF">SNAT2548_LOCUS25257</name>
</gene>
<evidence type="ECO:0000313" key="2">
    <source>
        <dbReference type="EMBL" id="CAE7457168.1"/>
    </source>
</evidence>
<organism evidence="2 3">
    <name type="scientific">Symbiodinium natans</name>
    <dbReference type="NCBI Taxonomy" id="878477"/>
    <lineage>
        <taxon>Eukaryota</taxon>
        <taxon>Sar</taxon>
        <taxon>Alveolata</taxon>
        <taxon>Dinophyceae</taxon>
        <taxon>Suessiales</taxon>
        <taxon>Symbiodiniaceae</taxon>
        <taxon>Symbiodinium</taxon>
    </lineage>
</organism>
<dbReference type="AlphaFoldDB" id="A0A812RZS0"/>
<proteinExistence type="predicted"/>
<comment type="caution">
    <text evidence="2">The sequence shown here is derived from an EMBL/GenBank/DDBJ whole genome shotgun (WGS) entry which is preliminary data.</text>
</comment>
<protein>
    <submittedName>
        <fullName evidence="2">Uncharacterized protein</fullName>
    </submittedName>
</protein>
<name>A0A812RZS0_9DINO</name>
<keyword evidence="1" id="KW-0732">Signal</keyword>
<sequence>MGVTKPPQASWLRSLALLSLLLKAQGRQCLPNAIPEEQRLNITMEGVSMPVGLSVGAWESAIATSDIFEILTREVLGYHTVRVSASGGWASIHHLAGCTENQEVEDATLCPWPPRAHIALEIWPNRWYESAIQDLLQKLGPRAAKSLGEIGYLGYDGLFVLGKAKRSSLEATGLHLSYYGNYNASWFDPASHGATLADVDLQKLKRCDESLWVEYANSGTQYFHATGDAEGVEEVNGRPQLKCYQDKWWLAPSCRSNPARCMAVITGGNGWGLNYISQQAFFHSMPLALATAASYNDYLQINQQQQSALYWWLPDPSFAIYEPSTVELPPQNPSEYRQAIYRTVGPCIYKPWP</sequence>